<dbReference type="Gene3D" id="1.10.287.1490">
    <property type="match status" value="1"/>
</dbReference>
<dbReference type="Proteomes" id="UP000241158">
    <property type="component" value="Unassembled WGS sequence"/>
</dbReference>
<evidence type="ECO:0008006" key="9">
    <source>
        <dbReference type="Google" id="ProtNLM"/>
    </source>
</evidence>
<keyword evidence="2 6" id="KW-0812">Transmembrane</keyword>
<dbReference type="Pfam" id="PF09731">
    <property type="entry name" value="Mitofilin"/>
    <property type="match status" value="1"/>
</dbReference>
<evidence type="ECO:0000313" key="8">
    <source>
        <dbReference type="Proteomes" id="UP000241158"/>
    </source>
</evidence>
<keyword evidence="8" id="KW-1185">Reference proteome</keyword>
<feature type="transmembrane region" description="Helical" evidence="6">
    <location>
        <begin position="94"/>
        <end position="117"/>
    </location>
</feature>
<sequence>MAKSSVPRHSKAARKPVTIELEPASVTRKPEQNEVPEPEPVGFEPMLGAKQEPSEKPQPEPASAPSETKPVGRDEASNNARYATRSRANTYDSLGRVIAGIIGGAVALIGAAGLQWAGVLPSPRADISELEQQIGALRNVPATGQSLSGSAQTALNDAVENAKQAAGQVTALSAELGAIKQSVAEIQKNAGSAAPAADTGALDARIAALETRLNVSQQQAEQAGGAAAGATERLNALEAKVNDTSEQTNMALAMAATGLKAAIDRGGPFAAELDTYLAVAPAAGDVESLRPFAAKGIPTATMLARQLDDVAPSIIASSHKVDSDAGVLDRLWASATNLVQARPVGMVEGEGVDAVTARIEAHLDAGDLGAAIREWEKLPENAKAVSTDFANAVKARQKAGEVVSKALSDALAGIKSPAAAN</sequence>
<name>A0A2P7AYW8_9HYPH</name>
<comment type="subcellular location">
    <subcellularLocation>
        <location evidence="1">Membrane</location>
    </subcellularLocation>
</comment>
<dbReference type="OrthoDB" id="8480612at2"/>
<reference evidence="8" key="1">
    <citation type="submission" date="2017-11" db="EMBL/GenBank/DDBJ databases">
        <authorList>
            <person name="Kuznetsova I."/>
            <person name="Sazanova A."/>
            <person name="Chirak E."/>
            <person name="Safronova V."/>
            <person name="Willems A."/>
        </authorList>
    </citation>
    <scope>NUCLEOTIDE SEQUENCE [LARGE SCALE GENOMIC DNA]</scope>
    <source>
        <strain evidence="8">PEPV15</strain>
    </source>
</reference>
<evidence type="ECO:0000256" key="3">
    <source>
        <dbReference type="ARBA" id="ARBA00022989"/>
    </source>
</evidence>
<gene>
    <name evidence="7" type="ORF">CU100_01005</name>
</gene>
<evidence type="ECO:0000256" key="5">
    <source>
        <dbReference type="SAM" id="MobiDB-lite"/>
    </source>
</evidence>
<dbReference type="GO" id="GO:0016020">
    <property type="term" value="C:membrane"/>
    <property type="evidence" value="ECO:0007669"/>
    <property type="project" value="UniProtKB-SubCell"/>
</dbReference>
<evidence type="ECO:0000256" key="2">
    <source>
        <dbReference type="ARBA" id="ARBA00022692"/>
    </source>
</evidence>
<dbReference type="AlphaFoldDB" id="A0A2P7AYW8"/>
<proteinExistence type="predicted"/>
<evidence type="ECO:0000256" key="1">
    <source>
        <dbReference type="ARBA" id="ARBA00004370"/>
    </source>
</evidence>
<protein>
    <recommendedName>
        <fullName evidence="9">Phage tail protein</fullName>
    </recommendedName>
</protein>
<organism evidence="7 8">
    <name type="scientific">Phyllobacterium endophyticum</name>
    <dbReference type="NCBI Taxonomy" id="1149773"/>
    <lineage>
        <taxon>Bacteria</taxon>
        <taxon>Pseudomonadati</taxon>
        <taxon>Pseudomonadota</taxon>
        <taxon>Alphaproteobacteria</taxon>
        <taxon>Hyphomicrobiales</taxon>
        <taxon>Phyllobacteriaceae</taxon>
        <taxon>Phyllobacterium</taxon>
    </lineage>
</organism>
<comment type="caution">
    <text evidence="7">The sequence shown here is derived from an EMBL/GenBank/DDBJ whole genome shotgun (WGS) entry which is preliminary data.</text>
</comment>
<feature type="compositionally biased region" description="Basic residues" evidence="5">
    <location>
        <begin position="1"/>
        <end position="14"/>
    </location>
</feature>
<dbReference type="InterPro" id="IPR019133">
    <property type="entry name" value="MIC60"/>
</dbReference>
<evidence type="ECO:0000256" key="4">
    <source>
        <dbReference type="ARBA" id="ARBA00023136"/>
    </source>
</evidence>
<feature type="compositionally biased region" description="Low complexity" evidence="5">
    <location>
        <begin position="40"/>
        <end position="51"/>
    </location>
</feature>
<dbReference type="RefSeq" id="WP_106714704.1">
    <property type="nucleotide sequence ID" value="NZ_JACHXT010000002.1"/>
</dbReference>
<accession>A0A2P7AYW8</accession>
<evidence type="ECO:0000256" key="6">
    <source>
        <dbReference type="SAM" id="Phobius"/>
    </source>
</evidence>
<feature type="region of interest" description="Disordered" evidence="5">
    <location>
        <begin position="1"/>
        <end position="84"/>
    </location>
</feature>
<keyword evidence="3 6" id="KW-1133">Transmembrane helix</keyword>
<evidence type="ECO:0000313" key="7">
    <source>
        <dbReference type="EMBL" id="PSH59405.1"/>
    </source>
</evidence>
<dbReference type="EMBL" id="PGGN01000001">
    <property type="protein sequence ID" value="PSH59405.1"/>
    <property type="molecule type" value="Genomic_DNA"/>
</dbReference>
<keyword evidence="4 6" id="KW-0472">Membrane</keyword>